<dbReference type="RefSeq" id="WP_020774878.1">
    <property type="nucleotide sequence ID" value="NZ_ANIK01000100.1"/>
</dbReference>
<evidence type="ECO:0000313" key="2">
    <source>
        <dbReference type="Proteomes" id="UP000011988"/>
    </source>
</evidence>
<dbReference type="PATRIC" id="fig|1218565.3.peg.3943"/>
<reference evidence="1 2" key="1">
    <citation type="submission" date="2013-01" db="EMBL/GenBank/DDBJ databases">
        <authorList>
            <person name="Harkins D.M."/>
            <person name="Durkin A.S."/>
            <person name="Brinkac L.M."/>
            <person name="Haft D.H."/>
            <person name="Selengut J.D."/>
            <person name="Sanka R."/>
            <person name="DePew J."/>
            <person name="Purushe J."/>
            <person name="Galloway R.L."/>
            <person name="Vinetz J.M."/>
            <person name="Sutton G.G."/>
            <person name="Nierman W.C."/>
            <person name="Fouts D.E."/>
        </authorList>
    </citation>
    <scope>NUCLEOTIDE SEQUENCE [LARGE SCALE GENOMIC DNA]</scope>
    <source>
        <strain evidence="1 2">79601</strain>
    </source>
</reference>
<name>M6CII0_9LEPT</name>
<dbReference type="AlphaFoldDB" id="M6CII0"/>
<accession>M6CII0</accession>
<dbReference type="EMBL" id="ANIK01000100">
    <property type="protein sequence ID" value="EMJ91697.1"/>
    <property type="molecule type" value="Genomic_DNA"/>
</dbReference>
<dbReference type="Proteomes" id="UP000011988">
    <property type="component" value="Unassembled WGS sequence"/>
</dbReference>
<organism evidence="1 2">
    <name type="scientific">Leptospira alstonii serovar Sichuan str. 79601</name>
    <dbReference type="NCBI Taxonomy" id="1218565"/>
    <lineage>
        <taxon>Bacteria</taxon>
        <taxon>Pseudomonadati</taxon>
        <taxon>Spirochaetota</taxon>
        <taxon>Spirochaetia</taxon>
        <taxon>Leptospirales</taxon>
        <taxon>Leptospiraceae</taxon>
        <taxon>Leptospira</taxon>
    </lineage>
</organism>
<sequence length="150" mass="17779">MKTVSDFDFIKNIKKTEYVNTSITLIFKDKNTGILLQGERLAAQFQCPWGYLLITDFNYYDGVDYWYYFLNNALEIKDVVSQPEDPVGYMEAIRMTEPHTLQFAFYTPRPDGTWRLELHPKPFWDMSPSVIRLRPLRFAFKKRTIVLSKC</sequence>
<gene>
    <name evidence="1" type="ORF">LEP1GSC194_2206</name>
</gene>
<evidence type="ECO:0000313" key="1">
    <source>
        <dbReference type="EMBL" id="EMJ91697.1"/>
    </source>
</evidence>
<protein>
    <submittedName>
        <fullName evidence="1">Uncharacterized protein</fullName>
    </submittedName>
</protein>
<comment type="caution">
    <text evidence="1">The sequence shown here is derived from an EMBL/GenBank/DDBJ whole genome shotgun (WGS) entry which is preliminary data.</text>
</comment>
<dbReference type="OrthoDB" id="345161at2"/>
<proteinExistence type="predicted"/>